<dbReference type="PANTHER" id="PTHR23015:SF25">
    <property type="entry name" value="DUF38 DOMAIN-CONTAINING PROTEIN-RELATED"/>
    <property type="match status" value="1"/>
</dbReference>
<dbReference type="GO" id="GO:0045087">
    <property type="term" value="P:innate immune response"/>
    <property type="evidence" value="ECO:0007669"/>
    <property type="project" value="TreeGrafter"/>
</dbReference>
<sequence>MSKFIENHPSAIEVFEFYEGEKEKSNEKSYDKLCNLIGKNRISKEDFEKQYEVSRKKIRELVVNDPSNLRLCILSEVKMKNSVIQTLSQVFRMIGTQDIDYQDFDFWFDRFSSGYLDLDQKTFSDLPIEILGNIVEKLDFPSQMRLRKVSHGLRNIVDQVRPSIDEITYEHHYSQNTLNLSIRSFNGLKLDRYWERSYYREDNFKKALDGMKVLFNNPRLRLTRFNWNNQFSSEIDEKFIEIVNSLNHKIEIVNLKANLIGGSMVDLLKAIKPETLEKMNFGEDFGPIHIDQLTDLDQWKKAKKVHFRNVIPDFSRCIHHFQHFERVDILVKSLSMDDLLFIKKIFIQNDKLERFFIETEDELLESEIVETLDLSELIFNEKYYYSFRRYDLPRTNEYLGVSMMEYGIFFLENRI</sequence>
<dbReference type="SUPFAM" id="SSF81383">
    <property type="entry name" value="F-box domain"/>
    <property type="match status" value="1"/>
</dbReference>
<proteinExistence type="predicted"/>
<dbReference type="InterPro" id="IPR001810">
    <property type="entry name" value="F-box_dom"/>
</dbReference>
<dbReference type="SMART" id="SM00256">
    <property type="entry name" value="FBOX"/>
    <property type="match status" value="1"/>
</dbReference>
<dbReference type="InterPro" id="IPR002900">
    <property type="entry name" value="DUF38/FTH_CAE_spp"/>
</dbReference>
<dbReference type="Pfam" id="PF17906">
    <property type="entry name" value="HTH_48"/>
    <property type="match status" value="1"/>
</dbReference>
<name>A0A1I7UI82_9PELO</name>
<dbReference type="Proteomes" id="UP000095282">
    <property type="component" value="Unplaced"/>
</dbReference>
<protein>
    <submittedName>
        <fullName evidence="3">F-box domain-containing protein</fullName>
    </submittedName>
</protein>
<dbReference type="WBParaSite" id="Csp11.Scaffold629.g9588.t1">
    <property type="protein sequence ID" value="Csp11.Scaffold629.g9588.t1"/>
    <property type="gene ID" value="Csp11.Scaffold629.g9588"/>
</dbReference>
<dbReference type="CDD" id="cd22150">
    <property type="entry name" value="F-box_CeFBXA-like"/>
    <property type="match status" value="1"/>
</dbReference>
<dbReference type="InterPro" id="IPR040161">
    <property type="entry name" value="FB224"/>
</dbReference>
<evidence type="ECO:0000313" key="3">
    <source>
        <dbReference type="WBParaSite" id="Csp11.Scaffold629.g9588.t1"/>
    </source>
</evidence>
<dbReference type="PROSITE" id="PS50181">
    <property type="entry name" value="FBOX"/>
    <property type="match status" value="1"/>
</dbReference>
<dbReference type="InterPro" id="IPR041426">
    <property type="entry name" value="Mos1_HTH"/>
</dbReference>
<evidence type="ECO:0000313" key="2">
    <source>
        <dbReference type="Proteomes" id="UP000095282"/>
    </source>
</evidence>
<accession>A0A1I7UI82</accession>
<organism evidence="2 3">
    <name type="scientific">Caenorhabditis tropicalis</name>
    <dbReference type="NCBI Taxonomy" id="1561998"/>
    <lineage>
        <taxon>Eukaryota</taxon>
        <taxon>Metazoa</taxon>
        <taxon>Ecdysozoa</taxon>
        <taxon>Nematoda</taxon>
        <taxon>Chromadorea</taxon>
        <taxon>Rhabditida</taxon>
        <taxon>Rhabditina</taxon>
        <taxon>Rhabditomorpha</taxon>
        <taxon>Rhabditoidea</taxon>
        <taxon>Rhabditidae</taxon>
        <taxon>Peloderinae</taxon>
        <taxon>Caenorhabditis</taxon>
    </lineage>
</organism>
<reference evidence="3" key="1">
    <citation type="submission" date="2016-11" db="UniProtKB">
        <authorList>
            <consortium name="WormBaseParasite"/>
        </authorList>
    </citation>
    <scope>IDENTIFICATION</scope>
</reference>
<feature type="domain" description="F-box" evidence="1">
    <location>
        <begin position="120"/>
        <end position="172"/>
    </location>
</feature>
<dbReference type="AlphaFoldDB" id="A0A1I7UI82"/>
<dbReference type="Pfam" id="PF01827">
    <property type="entry name" value="FTH"/>
    <property type="match status" value="1"/>
</dbReference>
<dbReference type="PANTHER" id="PTHR23015">
    <property type="entry name" value="UNCHARACTERIZED C.ELEGANS PROTEIN"/>
    <property type="match status" value="1"/>
</dbReference>
<keyword evidence="2" id="KW-1185">Reference proteome</keyword>
<dbReference type="InterPro" id="IPR036047">
    <property type="entry name" value="F-box-like_dom_sf"/>
</dbReference>
<dbReference type="Pfam" id="PF00646">
    <property type="entry name" value="F-box"/>
    <property type="match status" value="1"/>
</dbReference>
<evidence type="ECO:0000259" key="1">
    <source>
        <dbReference type="PROSITE" id="PS50181"/>
    </source>
</evidence>